<reference evidence="3 4" key="1">
    <citation type="submission" date="2020-08" db="EMBL/GenBank/DDBJ databases">
        <title>Genomic Encyclopedia of Type Strains, Phase IV (KMG-V): Genome sequencing to study the core and pangenomes of soil and plant-associated prokaryotes.</title>
        <authorList>
            <person name="Whitman W."/>
        </authorList>
    </citation>
    <scope>NUCLEOTIDE SEQUENCE [LARGE SCALE GENOMIC DNA]</scope>
    <source>
        <strain evidence="3 4">X5P3</strain>
    </source>
</reference>
<dbReference type="Proteomes" id="UP000584867">
    <property type="component" value="Unassembled WGS sequence"/>
</dbReference>
<feature type="transmembrane region" description="Helical" evidence="1">
    <location>
        <begin position="83"/>
        <end position="102"/>
    </location>
</feature>
<proteinExistence type="predicted"/>
<keyword evidence="1" id="KW-0472">Membrane</keyword>
<dbReference type="PANTHER" id="PTHR23028">
    <property type="entry name" value="ACETYLTRANSFERASE"/>
    <property type="match status" value="1"/>
</dbReference>
<evidence type="ECO:0000256" key="1">
    <source>
        <dbReference type="SAM" id="Phobius"/>
    </source>
</evidence>
<feature type="transmembrane region" description="Helical" evidence="1">
    <location>
        <begin position="303"/>
        <end position="319"/>
    </location>
</feature>
<feature type="transmembrane region" description="Helical" evidence="1">
    <location>
        <begin position="161"/>
        <end position="180"/>
    </location>
</feature>
<protein>
    <submittedName>
        <fullName evidence="3">Peptidoglycan/LPS O-acetylase OafA/YrhL</fullName>
    </submittedName>
</protein>
<dbReference type="GO" id="GO:0016747">
    <property type="term" value="F:acyltransferase activity, transferring groups other than amino-acyl groups"/>
    <property type="evidence" value="ECO:0007669"/>
    <property type="project" value="InterPro"/>
</dbReference>
<dbReference type="EMBL" id="JACHIO010000005">
    <property type="protein sequence ID" value="MBB5063266.1"/>
    <property type="molecule type" value="Genomic_DNA"/>
</dbReference>
<dbReference type="InterPro" id="IPR050879">
    <property type="entry name" value="Acyltransferase_3"/>
</dbReference>
<dbReference type="AlphaFoldDB" id="A0A7W7ZQ82"/>
<gene>
    <name evidence="3" type="ORF">HDF15_001606</name>
</gene>
<evidence type="ECO:0000313" key="3">
    <source>
        <dbReference type="EMBL" id="MBB5063266.1"/>
    </source>
</evidence>
<dbReference type="RefSeq" id="WP_184254283.1">
    <property type="nucleotide sequence ID" value="NZ_JACHIO010000005.1"/>
</dbReference>
<feature type="transmembrane region" description="Helical" evidence="1">
    <location>
        <begin position="270"/>
        <end position="291"/>
    </location>
</feature>
<sequence>MKKPISTRIAGLDTLRALAILAVMAFHLSWRLPEQLMPVARFGWMGVDLFFVLSGYLIGSQLLRPVSRRQEVSLIEFYRKRAYRILPAYLVVLGLYLLWPAWHENTGMSPLWQFLTFTENLFVDYSKNYAFSHVWSLCVEEHFYLLLPLLVLWLSRRPAAWKTVSVLLFFVVLGVVMRSYELVHVLRPLDPHGDEFSTRYIERIYYPTYSRLDGLLAGVALALIRIFCPAWWSAIARRANWLLLAGCALVGGCTYLFANRFSSDTGPAAVGIVIGYPLLSLGLAFLVVAAIETRSWLGRVRIPGAKLLATLAFSLYLTHKEIAHLDSLYWPHLAQARDWRSVVLFGFTCLAGAAILYLCVERPFLALRDRREKRVPVSVDEEARLEPAL</sequence>
<feature type="transmembrane region" description="Helical" evidence="1">
    <location>
        <begin position="42"/>
        <end position="63"/>
    </location>
</feature>
<dbReference type="Pfam" id="PF01757">
    <property type="entry name" value="Acyl_transf_3"/>
    <property type="match status" value="1"/>
</dbReference>
<organism evidence="3 4">
    <name type="scientific">Granulicella mallensis</name>
    <dbReference type="NCBI Taxonomy" id="940614"/>
    <lineage>
        <taxon>Bacteria</taxon>
        <taxon>Pseudomonadati</taxon>
        <taxon>Acidobacteriota</taxon>
        <taxon>Terriglobia</taxon>
        <taxon>Terriglobales</taxon>
        <taxon>Acidobacteriaceae</taxon>
        <taxon>Granulicella</taxon>
    </lineage>
</organism>
<feature type="transmembrane region" description="Helical" evidence="1">
    <location>
        <begin position="241"/>
        <end position="258"/>
    </location>
</feature>
<dbReference type="GO" id="GO:0016020">
    <property type="term" value="C:membrane"/>
    <property type="evidence" value="ECO:0007669"/>
    <property type="project" value="TreeGrafter"/>
</dbReference>
<dbReference type="InterPro" id="IPR002656">
    <property type="entry name" value="Acyl_transf_3_dom"/>
</dbReference>
<evidence type="ECO:0000259" key="2">
    <source>
        <dbReference type="Pfam" id="PF01757"/>
    </source>
</evidence>
<dbReference type="PANTHER" id="PTHR23028:SF53">
    <property type="entry name" value="ACYL_TRANSF_3 DOMAIN-CONTAINING PROTEIN"/>
    <property type="match status" value="1"/>
</dbReference>
<feature type="transmembrane region" description="Helical" evidence="1">
    <location>
        <begin position="215"/>
        <end position="234"/>
    </location>
</feature>
<dbReference type="GO" id="GO:0009103">
    <property type="term" value="P:lipopolysaccharide biosynthetic process"/>
    <property type="evidence" value="ECO:0007669"/>
    <property type="project" value="TreeGrafter"/>
</dbReference>
<feature type="transmembrane region" description="Helical" evidence="1">
    <location>
        <begin position="339"/>
        <end position="360"/>
    </location>
</feature>
<name>A0A7W7ZQ82_9BACT</name>
<feature type="domain" description="Acyltransferase 3" evidence="2">
    <location>
        <begin position="10"/>
        <end position="357"/>
    </location>
</feature>
<accession>A0A7W7ZQ82</accession>
<feature type="transmembrane region" description="Helical" evidence="1">
    <location>
        <begin position="12"/>
        <end position="30"/>
    </location>
</feature>
<keyword evidence="1" id="KW-1133">Transmembrane helix</keyword>
<comment type="caution">
    <text evidence="3">The sequence shown here is derived from an EMBL/GenBank/DDBJ whole genome shotgun (WGS) entry which is preliminary data.</text>
</comment>
<evidence type="ECO:0000313" key="4">
    <source>
        <dbReference type="Proteomes" id="UP000584867"/>
    </source>
</evidence>
<feature type="transmembrane region" description="Helical" evidence="1">
    <location>
        <begin position="134"/>
        <end position="154"/>
    </location>
</feature>
<keyword evidence="1" id="KW-0812">Transmembrane</keyword>